<dbReference type="Gene3D" id="3.30.1310.20">
    <property type="entry name" value="PRTase-like"/>
    <property type="match status" value="1"/>
</dbReference>
<dbReference type="EMBL" id="FXAH01000021">
    <property type="protein sequence ID" value="SMF79406.1"/>
    <property type="molecule type" value="Genomic_DNA"/>
</dbReference>
<keyword evidence="2" id="KW-0808">Transferase</keyword>
<dbReference type="SUPFAM" id="SSF53271">
    <property type="entry name" value="PRTase-like"/>
    <property type="match status" value="1"/>
</dbReference>
<dbReference type="Pfam" id="PF00156">
    <property type="entry name" value="Pribosyltran"/>
    <property type="match status" value="1"/>
</dbReference>
<name>A0A1X7H3V7_TRICW</name>
<dbReference type="InterPro" id="IPR029057">
    <property type="entry name" value="PRTase-like"/>
</dbReference>
<dbReference type="InterPro" id="IPR000836">
    <property type="entry name" value="PRTase_dom"/>
</dbReference>
<evidence type="ECO:0000313" key="3">
    <source>
        <dbReference type="Proteomes" id="UP000192911"/>
    </source>
</evidence>
<feature type="domain" description="Phosphoribosyltransferase" evidence="1">
    <location>
        <begin position="14"/>
        <end position="172"/>
    </location>
</feature>
<organism evidence="2 3">
    <name type="scientific">Trinickia caryophylli</name>
    <name type="common">Paraburkholderia caryophylli</name>
    <dbReference type="NCBI Taxonomy" id="28094"/>
    <lineage>
        <taxon>Bacteria</taxon>
        <taxon>Pseudomonadati</taxon>
        <taxon>Pseudomonadota</taxon>
        <taxon>Betaproteobacteria</taxon>
        <taxon>Burkholderiales</taxon>
        <taxon>Burkholderiaceae</taxon>
        <taxon>Trinickia</taxon>
    </lineage>
</organism>
<proteinExistence type="predicted"/>
<protein>
    <submittedName>
        <fullName evidence="2">Putative phosphoribosyl transferase</fullName>
    </submittedName>
</protein>
<keyword evidence="3" id="KW-1185">Reference proteome</keyword>
<dbReference type="GO" id="GO:0016740">
    <property type="term" value="F:transferase activity"/>
    <property type="evidence" value="ECO:0007669"/>
    <property type="project" value="UniProtKB-KW"/>
</dbReference>
<evidence type="ECO:0000259" key="1">
    <source>
        <dbReference type="Pfam" id="PF00156"/>
    </source>
</evidence>
<dbReference type="AlphaFoldDB" id="A0A1X7H3V7"/>
<dbReference type="CDD" id="cd06223">
    <property type="entry name" value="PRTases_typeI"/>
    <property type="match status" value="1"/>
</dbReference>
<gene>
    <name evidence="2" type="ORF">SAMN06295900_12121</name>
</gene>
<dbReference type="Gene3D" id="3.40.50.2020">
    <property type="match status" value="1"/>
</dbReference>
<dbReference type="Proteomes" id="UP000192911">
    <property type="component" value="Unassembled WGS sequence"/>
</dbReference>
<accession>A0A1X7H3V7</accession>
<sequence>MMESFFKDRSEAGRMLADRLRQQGYGGGGNTVVLALARGGVPVACEVARALGAPIDVLPVRKLGVPSQPELAMGAIGPDGAQFVDDEIVRSAQVSPEEFAAVLAAERAELARREVLYRGNRGPVPIEGKTAIVVDDGIATGATMQAAARALRARHPARLIIAVPVSPPGAAKDFADVVDAFVVIAQPALFFSVGQFYEDFRQTTDDEVRALLERAHGSGDGDEAGA</sequence>
<evidence type="ECO:0000313" key="2">
    <source>
        <dbReference type="EMBL" id="SMF79406.1"/>
    </source>
</evidence>
<reference evidence="3" key="1">
    <citation type="submission" date="2017-04" db="EMBL/GenBank/DDBJ databases">
        <authorList>
            <person name="Varghese N."/>
            <person name="Submissions S."/>
        </authorList>
    </citation>
    <scope>NUCLEOTIDE SEQUENCE [LARGE SCALE GENOMIC DNA]</scope>
    <source>
        <strain evidence="3">Ballard 720</strain>
    </source>
</reference>
<dbReference type="STRING" id="28094.SAMN06295900_12121"/>